<comment type="similarity">
    <text evidence="3">Belongs to the glycosyltransferase group 1 family. Glycosyltransferase 30 subfamily.</text>
</comment>
<sequence length="437" mass="48968">MRKSPAEVLLRGLYSGLLYLLLPVTVYHLMWRGLRVREYFQRWGERYALYPQAPRQPHVWLHAVSVGEVNAAAPVVNALRAQRPDLRWVITTITPTGSERVRALWGDAVDHVYLPYDVPGCVARFLRQFQPQIALILETELWPNLLFGCQQRQIPVYILNARLSARSLRGYRLLSPLIRRALRTVTFVAAQSEDDARRFVQLGAAPEQVAALGNLKFDIKAPARQDMIQAFAEHVPPGRPVWIAASTHEGEEAAVLEIHRQLRHKHPGLLLLWVPRHPERFEKVAALVREQGWQVATRTAQRWPLADTEVFVVDTLGELMGFFACASVAFVGGSLQPIGGHNLLEPAAMATATVTGPHLHNFSEISRRMREAGALLIGEDRQQVEQLLDALLRDQARCQAMVQAGLDLVANGRGAVDRILALIASRLPQPQPPSGRR</sequence>
<dbReference type="UniPathway" id="UPA00958"/>
<comment type="function">
    <text evidence="12">Involved in lipopolysaccharide (LPS) biosynthesis. Catalyzes the transfer of 3-deoxy-D-manno-octulosonate (Kdo) residue(s) from CMP-Kdo to lipid IV(A), the tetraacyldisaccharide-1,4'-bisphosphate precursor of lipid A.</text>
</comment>
<comment type="caution">
    <text evidence="14">The sequence shown here is derived from an EMBL/GenBank/DDBJ whole genome shotgun (WGS) entry which is preliminary data.</text>
</comment>
<evidence type="ECO:0000256" key="12">
    <source>
        <dbReference type="RuleBase" id="RU365103"/>
    </source>
</evidence>
<evidence type="ECO:0000256" key="9">
    <source>
        <dbReference type="ARBA" id="ARBA00049183"/>
    </source>
</evidence>
<dbReference type="SUPFAM" id="SSF53756">
    <property type="entry name" value="UDP-Glycosyltransferase/glycogen phosphorylase"/>
    <property type="match status" value="1"/>
</dbReference>
<keyword evidence="16" id="KW-1185">Reference proteome</keyword>
<dbReference type="RefSeq" id="WP_057664974.1">
    <property type="nucleotide sequence ID" value="NZ_JACIUV010000005.1"/>
</dbReference>
<feature type="transmembrane region" description="Helical" evidence="12">
    <location>
        <begin position="12"/>
        <end position="31"/>
    </location>
</feature>
<evidence type="ECO:0000313" key="16">
    <source>
        <dbReference type="Proteomes" id="UP000051254"/>
    </source>
</evidence>
<dbReference type="EMBL" id="LDJH01000010">
    <property type="protein sequence ID" value="KRG58454.1"/>
    <property type="molecule type" value="Genomic_DNA"/>
</dbReference>
<feature type="active site" description="Proton acceptor" evidence="10">
    <location>
        <position position="68"/>
    </location>
</feature>
<evidence type="ECO:0000256" key="6">
    <source>
        <dbReference type="ARBA" id="ARBA00022679"/>
    </source>
</evidence>
<dbReference type="InterPro" id="IPR039901">
    <property type="entry name" value="Kdotransferase"/>
</dbReference>
<evidence type="ECO:0000259" key="13">
    <source>
        <dbReference type="Pfam" id="PF04413"/>
    </source>
</evidence>
<dbReference type="EC" id="2.4.99.12" evidence="4 12"/>
<dbReference type="GO" id="GO:0043842">
    <property type="term" value="F:Kdo transferase activity"/>
    <property type="evidence" value="ECO:0007669"/>
    <property type="project" value="UniProtKB-EC"/>
</dbReference>
<dbReference type="PANTHER" id="PTHR42755:SF1">
    <property type="entry name" value="3-DEOXY-D-MANNO-OCTULOSONIC ACID TRANSFERASE, MITOCHONDRIAL-RELATED"/>
    <property type="match status" value="1"/>
</dbReference>
<evidence type="ECO:0000313" key="17">
    <source>
        <dbReference type="Proteomes" id="UP000550609"/>
    </source>
</evidence>
<organism evidence="14 16">
    <name type="scientific">Stenotrophomonas koreensis</name>
    <dbReference type="NCBI Taxonomy" id="266128"/>
    <lineage>
        <taxon>Bacteria</taxon>
        <taxon>Pseudomonadati</taxon>
        <taxon>Pseudomonadota</taxon>
        <taxon>Gammaproteobacteria</taxon>
        <taxon>Lysobacterales</taxon>
        <taxon>Lysobacteraceae</taxon>
        <taxon>Stenotrophomonas</taxon>
    </lineage>
</organism>
<keyword evidence="12" id="KW-0812">Transmembrane</keyword>
<dbReference type="InterPro" id="IPR007507">
    <property type="entry name" value="Glycos_transf_N"/>
</dbReference>
<dbReference type="STRING" id="266128.ABB25_06090"/>
<keyword evidence="7" id="KW-0735">Signal-anchor</keyword>
<evidence type="ECO:0000256" key="3">
    <source>
        <dbReference type="ARBA" id="ARBA00006380"/>
    </source>
</evidence>
<keyword evidence="12" id="KW-0448">Lipopolysaccharide biosynthesis</keyword>
<protein>
    <recommendedName>
        <fullName evidence="5 12">3-deoxy-D-manno-octulosonic acid transferase</fullName>
        <shortName evidence="12">Kdo transferase</shortName>
        <ecNumber evidence="4 12">2.4.99.12</ecNumber>
    </recommendedName>
    <alternativeName>
        <fullName evidence="8 12">Lipid IV(A) 3-deoxy-D-manno-octulosonic acid transferase</fullName>
    </alternativeName>
</protein>
<name>A0A0R0BN87_9GAMM</name>
<feature type="site" description="Transition state stabilizer" evidence="11">
    <location>
        <position position="216"/>
    </location>
</feature>
<dbReference type="GO" id="GO:0009245">
    <property type="term" value="P:lipid A biosynthetic process"/>
    <property type="evidence" value="ECO:0007669"/>
    <property type="project" value="TreeGrafter"/>
</dbReference>
<evidence type="ECO:0000313" key="14">
    <source>
        <dbReference type="EMBL" id="KRG58454.1"/>
    </source>
</evidence>
<keyword evidence="6 12" id="KW-0808">Transferase</keyword>
<dbReference type="Gene3D" id="3.40.50.2000">
    <property type="entry name" value="Glycogen Phosphorylase B"/>
    <property type="match status" value="1"/>
</dbReference>
<gene>
    <name evidence="15" type="primary">waaA</name>
    <name evidence="14" type="ORF">ABB25_06090</name>
    <name evidence="15" type="ORF">H4O09_12555</name>
</gene>
<dbReference type="Gene3D" id="3.40.50.11720">
    <property type="entry name" value="3-Deoxy-D-manno-octulosonic-acid transferase, N-terminal domain"/>
    <property type="match status" value="1"/>
</dbReference>
<feature type="site" description="Transition state stabilizer" evidence="11">
    <location>
        <position position="138"/>
    </location>
</feature>
<dbReference type="Pfam" id="PF04413">
    <property type="entry name" value="Glycos_transf_N"/>
    <property type="match status" value="1"/>
</dbReference>
<keyword evidence="12" id="KW-1133">Transmembrane helix</keyword>
<proteinExistence type="inferred from homology"/>
<dbReference type="EMBL" id="JACIUV010000005">
    <property type="protein sequence ID" value="MBB1117882.1"/>
    <property type="molecule type" value="Genomic_DNA"/>
</dbReference>
<dbReference type="Proteomes" id="UP000550609">
    <property type="component" value="Unassembled WGS sequence"/>
</dbReference>
<evidence type="ECO:0000256" key="7">
    <source>
        <dbReference type="ARBA" id="ARBA00022968"/>
    </source>
</evidence>
<feature type="domain" description="3-deoxy-D-manno-octulosonic-acid transferase N-terminal" evidence="13">
    <location>
        <begin position="41"/>
        <end position="219"/>
    </location>
</feature>
<comment type="catalytic activity">
    <reaction evidence="9 12">
        <text>lipid IVA (E. coli) + CMP-3-deoxy-beta-D-manno-octulosonate = alpha-Kdo-(2-&gt;6)-lipid IVA (E. coli) + CMP + H(+)</text>
        <dbReference type="Rhea" id="RHEA:28066"/>
        <dbReference type="ChEBI" id="CHEBI:15378"/>
        <dbReference type="ChEBI" id="CHEBI:58603"/>
        <dbReference type="ChEBI" id="CHEBI:60364"/>
        <dbReference type="ChEBI" id="CHEBI:60377"/>
        <dbReference type="ChEBI" id="CHEBI:85987"/>
        <dbReference type="EC" id="2.4.99.12"/>
    </reaction>
</comment>
<evidence type="ECO:0000256" key="1">
    <source>
        <dbReference type="ARBA" id="ARBA00004388"/>
    </source>
</evidence>
<dbReference type="FunFam" id="3.40.50.11720:FF:000001">
    <property type="entry name" value="3-deoxy-D-manno-octulosonic acid transferase"/>
    <property type="match status" value="1"/>
</dbReference>
<reference evidence="14 16" key="1">
    <citation type="submission" date="2015-05" db="EMBL/GenBank/DDBJ databases">
        <title>Genome sequencing and analysis of members of genus Stenotrophomonas.</title>
        <authorList>
            <person name="Patil P.P."/>
            <person name="Midha S."/>
            <person name="Patil P.B."/>
        </authorList>
    </citation>
    <scope>NUCLEOTIDE SEQUENCE [LARGE SCALE GENOMIC DNA]</scope>
    <source>
        <strain evidence="14 16">DSM 17805</strain>
    </source>
</reference>
<dbReference type="GO" id="GO:0009244">
    <property type="term" value="P:lipopolysaccharide core region biosynthetic process"/>
    <property type="evidence" value="ECO:0007669"/>
    <property type="project" value="UniProtKB-UniRule"/>
</dbReference>
<evidence type="ECO:0000256" key="2">
    <source>
        <dbReference type="ARBA" id="ARBA00004713"/>
    </source>
</evidence>
<evidence type="ECO:0000256" key="11">
    <source>
        <dbReference type="PIRSR" id="PIRSR639901-2"/>
    </source>
</evidence>
<comment type="subcellular location">
    <subcellularLocation>
        <location evidence="1">Cell inner membrane</location>
        <topology evidence="1">Single-pass membrane protein</topology>
        <orientation evidence="1">Cytoplasmic side</orientation>
    </subcellularLocation>
    <subcellularLocation>
        <location evidence="12">Cell membrane</location>
    </subcellularLocation>
</comment>
<accession>A0A7W3V2J8</accession>
<accession>A0A0R0BN87</accession>
<evidence type="ECO:0000313" key="15">
    <source>
        <dbReference type="EMBL" id="MBB1117882.1"/>
    </source>
</evidence>
<reference evidence="15 17" key="2">
    <citation type="submission" date="2020-08" db="EMBL/GenBank/DDBJ databases">
        <title>Stenotrophomonas sp. W1S232.</title>
        <authorList>
            <person name="Deng Y."/>
        </authorList>
    </citation>
    <scope>NUCLEOTIDE SEQUENCE [LARGE SCALE GENOMIC DNA]</scope>
    <source>
        <strain evidence="15 17">W1S232</strain>
    </source>
</reference>
<keyword evidence="12" id="KW-0472">Membrane</keyword>
<evidence type="ECO:0000256" key="10">
    <source>
        <dbReference type="PIRSR" id="PIRSR639901-1"/>
    </source>
</evidence>
<dbReference type="PATRIC" id="fig|266128.3.peg.79"/>
<dbReference type="NCBIfam" id="NF004388">
    <property type="entry name" value="PRK05749.1-4"/>
    <property type="match status" value="1"/>
</dbReference>
<keyword evidence="15" id="KW-0328">Glycosyltransferase</keyword>
<dbReference type="FunFam" id="3.40.50.2000:FF:000032">
    <property type="entry name" value="3-deoxy-D-manno-octulosonic acid transferase"/>
    <property type="match status" value="1"/>
</dbReference>
<dbReference type="Proteomes" id="UP000051254">
    <property type="component" value="Unassembled WGS sequence"/>
</dbReference>
<keyword evidence="12" id="KW-1003">Cell membrane</keyword>
<dbReference type="GO" id="GO:0005886">
    <property type="term" value="C:plasma membrane"/>
    <property type="evidence" value="ECO:0007669"/>
    <property type="project" value="UniProtKB-SubCell"/>
</dbReference>
<evidence type="ECO:0000256" key="5">
    <source>
        <dbReference type="ARBA" id="ARBA00019077"/>
    </source>
</evidence>
<dbReference type="InterPro" id="IPR038107">
    <property type="entry name" value="Glycos_transf_N_sf"/>
</dbReference>
<dbReference type="OrthoDB" id="9789797at2"/>
<evidence type="ECO:0000256" key="4">
    <source>
        <dbReference type="ARBA" id="ARBA00012621"/>
    </source>
</evidence>
<dbReference type="PANTHER" id="PTHR42755">
    <property type="entry name" value="3-DEOXY-MANNO-OCTULOSONATE CYTIDYLYLTRANSFERASE"/>
    <property type="match status" value="1"/>
</dbReference>
<comment type="pathway">
    <text evidence="2 12">Bacterial outer membrane biogenesis; LPS core biosynthesis.</text>
</comment>
<evidence type="ECO:0000256" key="8">
    <source>
        <dbReference type="ARBA" id="ARBA00031445"/>
    </source>
</evidence>
<dbReference type="AlphaFoldDB" id="A0A0R0BN87"/>